<evidence type="ECO:0000313" key="2">
    <source>
        <dbReference type="EMBL" id="ROP42526.1"/>
    </source>
</evidence>
<dbReference type="Proteomes" id="UP000268727">
    <property type="component" value="Unassembled WGS sequence"/>
</dbReference>
<reference evidence="2 3" key="1">
    <citation type="submission" date="2018-11" db="EMBL/GenBank/DDBJ databases">
        <title>Sequencing the genomes of 1000 actinobacteria strains.</title>
        <authorList>
            <person name="Klenk H.-P."/>
        </authorList>
    </citation>
    <scope>NUCLEOTIDE SEQUENCE [LARGE SCALE GENOMIC DNA]</scope>
    <source>
        <strain evidence="2 3">DSM 44231</strain>
    </source>
</reference>
<sequence length="184" mass="20457">MNQPGPARARSRRLPTVLLALLLLVGSTATAPVAHADSWTIVPLSTWWHEGWEDNTLVPPSLSDYMRTLGYVRMRGEFGAATAFQNNPAYPQRELTLMWHEGRQDDYITATNDGRAAGFSAGYKYVMTLGYVFANPGYQGTVPLTQWWHPGRGDNLLAATRATEDAARAAGYVFVRVEGYGWIY</sequence>
<gene>
    <name evidence="2" type="ORF">EDD40_8030</name>
</gene>
<evidence type="ECO:0000313" key="3">
    <source>
        <dbReference type="Proteomes" id="UP000268727"/>
    </source>
</evidence>
<feature type="signal peptide" evidence="1">
    <location>
        <begin position="1"/>
        <end position="36"/>
    </location>
</feature>
<protein>
    <submittedName>
        <fullName evidence="2">Uncharacterized protein</fullName>
    </submittedName>
</protein>
<dbReference type="RefSeq" id="WP_148089065.1">
    <property type="nucleotide sequence ID" value="NZ_RJKM01000001.1"/>
</dbReference>
<keyword evidence="3" id="KW-1185">Reference proteome</keyword>
<keyword evidence="1" id="KW-0732">Signal</keyword>
<name>A0A3N1HJ84_9PSEU</name>
<feature type="chain" id="PRO_5017998899" evidence="1">
    <location>
        <begin position="37"/>
        <end position="184"/>
    </location>
</feature>
<dbReference type="AlphaFoldDB" id="A0A3N1HJ84"/>
<dbReference type="EMBL" id="RJKM01000001">
    <property type="protein sequence ID" value="ROP42526.1"/>
    <property type="molecule type" value="Genomic_DNA"/>
</dbReference>
<comment type="caution">
    <text evidence="2">The sequence shown here is derived from an EMBL/GenBank/DDBJ whole genome shotgun (WGS) entry which is preliminary data.</text>
</comment>
<organism evidence="2 3">
    <name type="scientific">Saccharothrix texasensis</name>
    <dbReference type="NCBI Taxonomy" id="103734"/>
    <lineage>
        <taxon>Bacteria</taxon>
        <taxon>Bacillati</taxon>
        <taxon>Actinomycetota</taxon>
        <taxon>Actinomycetes</taxon>
        <taxon>Pseudonocardiales</taxon>
        <taxon>Pseudonocardiaceae</taxon>
        <taxon>Saccharothrix</taxon>
    </lineage>
</organism>
<proteinExistence type="predicted"/>
<accession>A0A3N1HJ84</accession>
<evidence type="ECO:0000256" key="1">
    <source>
        <dbReference type="SAM" id="SignalP"/>
    </source>
</evidence>
<dbReference type="OrthoDB" id="5196645at2"/>